<evidence type="ECO:0000256" key="8">
    <source>
        <dbReference type="ARBA" id="ARBA00023224"/>
    </source>
</evidence>
<dbReference type="PRINTS" id="PR00237">
    <property type="entry name" value="GPCRRHODOPSN"/>
</dbReference>
<proteinExistence type="predicted"/>
<dbReference type="GO" id="GO:0005886">
    <property type="term" value="C:plasma membrane"/>
    <property type="evidence" value="ECO:0007669"/>
    <property type="project" value="UniProtKB-SubCell"/>
</dbReference>
<dbReference type="GO" id="GO:0008528">
    <property type="term" value="F:G protein-coupled peptide receptor activity"/>
    <property type="evidence" value="ECO:0007669"/>
    <property type="project" value="TreeGrafter"/>
</dbReference>
<dbReference type="WBParaSite" id="ACRNAN_scaffold3174.g8280.t1">
    <property type="protein sequence ID" value="ACRNAN_scaffold3174.g8280.t1"/>
    <property type="gene ID" value="ACRNAN_scaffold3174.g8280"/>
</dbReference>
<keyword evidence="7" id="KW-0675">Receptor</keyword>
<evidence type="ECO:0000256" key="5">
    <source>
        <dbReference type="ARBA" id="ARBA00023040"/>
    </source>
</evidence>
<dbReference type="CDD" id="cd00637">
    <property type="entry name" value="7tm_classA_rhodopsin-like"/>
    <property type="match status" value="1"/>
</dbReference>
<keyword evidence="6 9" id="KW-0472">Membrane</keyword>
<keyword evidence="3 9" id="KW-0812">Transmembrane</keyword>
<dbReference type="SUPFAM" id="SSF81321">
    <property type="entry name" value="Family A G protein-coupled receptor-like"/>
    <property type="match status" value="1"/>
</dbReference>
<dbReference type="PANTHER" id="PTHR24230">
    <property type="entry name" value="G-PROTEIN COUPLED RECEPTOR"/>
    <property type="match status" value="1"/>
</dbReference>
<keyword evidence="2" id="KW-1003">Cell membrane</keyword>
<accession>A0A914DQ05</accession>
<evidence type="ECO:0000256" key="9">
    <source>
        <dbReference type="SAM" id="Phobius"/>
    </source>
</evidence>
<dbReference type="Pfam" id="PF00001">
    <property type="entry name" value="7tm_1"/>
    <property type="match status" value="1"/>
</dbReference>
<reference evidence="12" key="1">
    <citation type="submission" date="2022-11" db="UniProtKB">
        <authorList>
            <consortium name="WormBaseParasite"/>
        </authorList>
    </citation>
    <scope>IDENTIFICATION</scope>
</reference>
<feature type="domain" description="G-protein coupled receptors family 1 profile" evidence="10">
    <location>
        <begin position="1"/>
        <end position="387"/>
    </location>
</feature>
<feature type="transmembrane region" description="Helical" evidence="9">
    <location>
        <begin position="73"/>
        <end position="93"/>
    </location>
</feature>
<dbReference type="GO" id="GO:0007218">
    <property type="term" value="P:neuropeptide signaling pathway"/>
    <property type="evidence" value="ECO:0007669"/>
    <property type="project" value="TreeGrafter"/>
</dbReference>
<evidence type="ECO:0000256" key="6">
    <source>
        <dbReference type="ARBA" id="ARBA00023136"/>
    </source>
</evidence>
<organism evidence="11 12">
    <name type="scientific">Acrobeloides nanus</name>
    <dbReference type="NCBI Taxonomy" id="290746"/>
    <lineage>
        <taxon>Eukaryota</taxon>
        <taxon>Metazoa</taxon>
        <taxon>Ecdysozoa</taxon>
        <taxon>Nematoda</taxon>
        <taxon>Chromadorea</taxon>
        <taxon>Rhabditida</taxon>
        <taxon>Tylenchina</taxon>
        <taxon>Cephalobomorpha</taxon>
        <taxon>Cephaloboidea</taxon>
        <taxon>Cephalobidae</taxon>
        <taxon>Acrobeloides</taxon>
    </lineage>
</organism>
<keyword evidence="11" id="KW-1185">Reference proteome</keyword>
<dbReference type="PANTHER" id="PTHR24230:SF136">
    <property type="entry name" value="G-PROTEIN COUPLED RECEPTORS FAMILY 1 PROFILE DOMAIN-CONTAINING PROTEIN"/>
    <property type="match status" value="1"/>
</dbReference>
<evidence type="ECO:0000256" key="3">
    <source>
        <dbReference type="ARBA" id="ARBA00022692"/>
    </source>
</evidence>
<keyword evidence="8" id="KW-0807">Transducer</keyword>
<name>A0A914DQ05_9BILA</name>
<feature type="transmembrane region" description="Helical" evidence="9">
    <location>
        <begin position="151"/>
        <end position="176"/>
    </location>
</feature>
<evidence type="ECO:0000256" key="7">
    <source>
        <dbReference type="ARBA" id="ARBA00023170"/>
    </source>
</evidence>
<dbReference type="Proteomes" id="UP000887540">
    <property type="component" value="Unplaced"/>
</dbReference>
<keyword evidence="4 9" id="KW-1133">Transmembrane helix</keyword>
<evidence type="ECO:0000313" key="12">
    <source>
        <dbReference type="WBParaSite" id="ACRNAN_scaffold3174.g8280.t1"/>
    </source>
</evidence>
<sequence>MTMFIYSTSQIIWLMTFQWYGGDLLCRICKFFHTFVFYLNSFVIACIAIDRVFGAYNLGSLRAARKEYRRCKIMLGIAWFAAFVLSIPQSFIFRVVSPSGVEDFTQCSPVWTILYHEIGVKMISTNLTISEFQRLNETFNHVLSWERAYGAAHLLFVFWIPTFIIAISYFMLIFMLNALSAPKKDKDSWCSMFLPYNKDIIKSIETDRATITLASPTSSTNCLRLLDEIPKEVSYMSNGIDSERKLSSSSYTLASTNRSTLPLIDKNNMHKSFYKAKSTFSMNYSPRMIPSIKLNHLKNGGISPSMSERSRVGPMAMQTIAKARQKAKRQAALILLAYLTFWTPYNLLAVVNAFAEKDGTLKEIASVTLPFLNSLIVVNPIVNPLIYGIFDRTNY</sequence>
<feature type="transmembrane region" description="Helical" evidence="9">
    <location>
        <begin position="31"/>
        <end position="53"/>
    </location>
</feature>
<feature type="transmembrane region" description="Helical" evidence="9">
    <location>
        <begin position="367"/>
        <end position="390"/>
    </location>
</feature>
<evidence type="ECO:0000259" key="10">
    <source>
        <dbReference type="PROSITE" id="PS50262"/>
    </source>
</evidence>
<dbReference type="InterPro" id="IPR017452">
    <property type="entry name" value="GPCR_Rhodpsn_7TM"/>
</dbReference>
<keyword evidence="5" id="KW-0297">G-protein coupled receptor</keyword>
<evidence type="ECO:0000256" key="2">
    <source>
        <dbReference type="ARBA" id="ARBA00022475"/>
    </source>
</evidence>
<dbReference type="InterPro" id="IPR000276">
    <property type="entry name" value="GPCR_Rhodpsn"/>
</dbReference>
<feature type="transmembrane region" description="Helical" evidence="9">
    <location>
        <begin position="332"/>
        <end position="355"/>
    </location>
</feature>
<dbReference type="Gene3D" id="1.20.1070.10">
    <property type="entry name" value="Rhodopsin 7-helix transmembrane proteins"/>
    <property type="match status" value="1"/>
</dbReference>
<evidence type="ECO:0000313" key="11">
    <source>
        <dbReference type="Proteomes" id="UP000887540"/>
    </source>
</evidence>
<comment type="subcellular location">
    <subcellularLocation>
        <location evidence="1">Cell membrane</location>
        <topology evidence="1">Multi-pass membrane protein</topology>
    </subcellularLocation>
</comment>
<evidence type="ECO:0000256" key="4">
    <source>
        <dbReference type="ARBA" id="ARBA00022989"/>
    </source>
</evidence>
<dbReference type="PROSITE" id="PS50262">
    <property type="entry name" value="G_PROTEIN_RECEP_F1_2"/>
    <property type="match status" value="1"/>
</dbReference>
<evidence type="ECO:0000256" key="1">
    <source>
        <dbReference type="ARBA" id="ARBA00004651"/>
    </source>
</evidence>
<protein>
    <submittedName>
        <fullName evidence="12">G-protein coupled receptors family 1 profile domain-containing protein</fullName>
    </submittedName>
</protein>
<dbReference type="AlphaFoldDB" id="A0A914DQ05"/>